<keyword evidence="1 3" id="KW-0378">Hydrolase</keyword>
<name>A0ABT1CL71_9HYPH</name>
<organism evidence="3 4">
    <name type="scientific">Hoeflea alexandrii</name>
    <dbReference type="NCBI Taxonomy" id="288436"/>
    <lineage>
        <taxon>Bacteria</taxon>
        <taxon>Pseudomonadati</taxon>
        <taxon>Pseudomonadota</taxon>
        <taxon>Alphaproteobacteria</taxon>
        <taxon>Hyphomicrobiales</taxon>
        <taxon>Rhizobiaceae</taxon>
        <taxon>Hoeflea</taxon>
    </lineage>
</organism>
<dbReference type="GO" id="GO:0016787">
    <property type="term" value="F:hydrolase activity"/>
    <property type="evidence" value="ECO:0007669"/>
    <property type="project" value="UniProtKB-KW"/>
</dbReference>
<dbReference type="RefSeq" id="WP_252914420.1">
    <property type="nucleotide sequence ID" value="NZ_JAAAML010000001.1"/>
</dbReference>
<feature type="domain" description="AB hydrolase-1" evidence="2">
    <location>
        <begin position="5"/>
        <end position="224"/>
    </location>
</feature>
<dbReference type="Pfam" id="PF12697">
    <property type="entry name" value="Abhydrolase_6"/>
    <property type="match status" value="1"/>
</dbReference>
<evidence type="ECO:0000313" key="3">
    <source>
        <dbReference type="EMBL" id="MCO6406934.1"/>
    </source>
</evidence>
<comment type="caution">
    <text evidence="3">The sequence shown here is derived from an EMBL/GenBank/DDBJ whole genome shotgun (WGS) entry which is preliminary data.</text>
</comment>
<dbReference type="PANTHER" id="PTHR43798:SF31">
    <property type="entry name" value="AB HYDROLASE SUPERFAMILY PROTEIN YCLE"/>
    <property type="match status" value="1"/>
</dbReference>
<evidence type="ECO:0000259" key="2">
    <source>
        <dbReference type="Pfam" id="PF12697"/>
    </source>
</evidence>
<dbReference type="EMBL" id="JAAAML010000001">
    <property type="protein sequence ID" value="MCO6406934.1"/>
    <property type="molecule type" value="Genomic_DNA"/>
</dbReference>
<dbReference type="InterPro" id="IPR029058">
    <property type="entry name" value="AB_hydrolase_fold"/>
</dbReference>
<dbReference type="InterPro" id="IPR050266">
    <property type="entry name" value="AB_hydrolase_sf"/>
</dbReference>
<dbReference type="Gene3D" id="3.40.50.1820">
    <property type="entry name" value="alpha/beta hydrolase"/>
    <property type="match status" value="1"/>
</dbReference>
<dbReference type="SUPFAM" id="SSF53474">
    <property type="entry name" value="alpha/beta-Hydrolases"/>
    <property type="match status" value="1"/>
</dbReference>
<dbReference type="Proteomes" id="UP001320715">
    <property type="component" value="Unassembled WGS sequence"/>
</dbReference>
<dbReference type="InterPro" id="IPR000073">
    <property type="entry name" value="AB_hydrolase_1"/>
</dbReference>
<keyword evidence="4" id="KW-1185">Reference proteome</keyword>
<dbReference type="PANTHER" id="PTHR43798">
    <property type="entry name" value="MONOACYLGLYCEROL LIPASE"/>
    <property type="match status" value="1"/>
</dbReference>
<accession>A0ABT1CL71</accession>
<protein>
    <submittedName>
        <fullName evidence="3">Alpha/beta fold hydrolase</fullName>
    </submittedName>
</protein>
<sequence length="247" mass="27379">MRETVVLLPGLQSDHTSWAYQIEHLKSRYDVFVPTGYHSRPSIAEMADCVTDQLMPRFHFVAWSMGGYIALQMLPRISDRLISFVLISTSARPEDPANTERRLENLATAEQEGMAAANERSLAFSCLDVDSLEVSQREALKQSAVDLGVEAFRAQQHAIIKRPDGRANLPLVKCPTLVIVGDGDEVTPPDRALEIHKGIPGSEFITIPNTGHCPPLEHPQQVNQLLETWFSRNSGTQPQPAAQTQDS</sequence>
<evidence type="ECO:0000256" key="1">
    <source>
        <dbReference type="ARBA" id="ARBA00022801"/>
    </source>
</evidence>
<reference evidence="3 4" key="1">
    <citation type="submission" date="2020-01" db="EMBL/GenBank/DDBJ databases">
        <title>Genomes of bacteria type strains.</title>
        <authorList>
            <person name="Chen J."/>
            <person name="Zhu S."/>
            <person name="Yang J."/>
        </authorList>
    </citation>
    <scope>NUCLEOTIDE SEQUENCE [LARGE SCALE GENOMIC DNA]</scope>
    <source>
        <strain evidence="3 4">DSM 16655</strain>
    </source>
</reference>
<evidence type="ECO:0000313" key="4">
    <source>
        <dbReference type="Proteomes" id="UP001320715"/>
    </source>
</evidence>
<proteinExistence type="predicted"/>
<gene>
    <name evidence="3" type="ORF">GTW23_02010</name>
</gene>